<organism evidence="3 4">
    <name type="scientific">Nesterenkonia lutea</name>
    <dbReference type="NCBI Taxonomy" id="272919"/>
    <lineage>
        <taxon>Bacteria</taxon>
        <taxon>Bacillati</taxon>
        <taxon>Actinomycetota</taxon>
        <taxon>Actinomycetes</taxon>
        <taxon>Micrococcales</taxon>
        <taxon>Micrococcaceae</taxon>
        <taxon>Nesterenkonia</taxon>
    </lineage>
</organism>
<evidence type="ECO:0000313" key="3">
    <source>
        <dbReference type="EMBL" id="MBE1525479.1"/>
    </source>
</evidence>
<dbReference type="InterPro" id="IPR007712">
    <property type="entry name" value="RelE/ParE_toxin"/>
</dbReference>
<comment type="similarity">
    <text evidence="1">Belongs to the RelE toxin family.</text>
</comment>
<sequence length="87" mass="10360">MTWRIKLDEDVRKTLKKLDKPVAQQILRKLREIESLDDPTTMGKPLLSNRKGFWVYRVGDYRVICDIQYGQLIVLVIELQHRSEAYK</sequence>
<dbReference type="PANTHER" id="PTHR35601:SF1">
    <property type="entry name" value="TOXIN RELE"/>
    <property type="match status" value="1"/>
</dbReference>
<accession>A0ABR9JHR0</accession>
<evidence type="ECO:0000256" key="1">
    <source>
        <dbReference type="ARBA" id="ARBA00006226"/>
    </source>
</evidence>
<dbReference type="PANTHER" id="PTHR35601">
    <property type="entry name" value="TOXIN RELE"/>
    <property type="match status" value="1"/>
</dbReference>
<dbReference type="InterPro" id="IPR035093">
    <property type="entry name" value="RelE/ParE_toxin_dom_sf"/>
</dbReference>
<dbReference type="Proteomes" id="UP000643525">
    <property type="component" value="Unassembled WGS sequence"/>
</dbReference>
<dbReference type="Pfam" id="PF05016">
    <property type="entry name" value="ParE_toxin"/>
    <property type="match status" value="1"/>
</dbReference>
<dbReference type="RefSeq" id="WP_192596627.1">
    <property type="nucleotide sequence ID" value="NZ_BAAALJ010000025.1"/>
</dbReference>
<evidence type="ECO:0000256" key="2">
    <source>
        <dbReference type="ARBA" id="ARBA00022649"/>
    </source>
</evidence>
<protein>
    <submittedName>
        <fullName evidence="3">mRNA interferase RelE/StbE</fullName>
    </submittedName>
</protein>
<proteinExistence type="inferred from homology"/>
<dbReference type="SUPFAM" id="SSF143011">
    <property type="entry name" value="RelE-like"/>
    <property type="match status" value="1"/>
</dbReference>
<keyword evidence="4" id="KW-1185">Reference proteome</keyword>
<comment type="caution">
    <text evidence="3">The sequence shown here is derived from an EMBL/GenBank/DDBJ whole genome shotgun (WGS) entry which is preliminary data.</text>
</comment>
<dbReference type="NCBIfam" id="TIGR02385">
    <property type="entry name" value="RelE_StbE"/>
    <property type="match status" value="1"/>
</dbReference>
<keyword evidence="2" id="KW-1277">Toxin-antitoxin system</keyword>
<dbReference type="EMBL" id="JADBED010000002">
    <property type="protein sequence ID" value="MBE1525479.1"/>
    <property type="molecule type" value="Genomic_DNA"/>
</dbReference>
<evidence type="ECO:0000313" key="4">
    <source>
        <dbReference type="Proteomes" id="UP000643525"/>
    </source>
</evidence>
<reference evidence="3 4" key="1">
    <citation type="submission" date="2020-10" db="EMBL/GenBank/DDBJ databases">
        <title>Sequencing the genomes of 1000 actinobacteria strains.</title>
        <authorList>
            <person name="Klenk H.-P."/>
        </authorList>
    </citation>
    <scope>NUCLEOTIDE SEQUENCE [LARGE SCALE GENOMIC DNA]</scope>
    <source>
        <strain evidence="3 4">DSM 15666</strain>
    </source>
</reference>
<name>A0ABR9JHR0_9MICC</name>
<dbReference type="Gene3D" id="3.30.2310.20">
    <property type="entry name" value="RelE-like"/>
    <property type="match status" value="1"/>
</dbReference>
<gene>
    <name evidence="3" type="ORF">H4W27_002653</name>
</gene>